<accession>A0A6H5G2R5</accession>
<reference evidence="1 2" key="1">
    <citation type="submission" date="2020-02" db="EMBL/GenBank/DDBJ databases">
        <authorList>
            <person name="Ferguson B K."/>
        </authorList>
    </citation>
    <scope>NUCLEOTIDE SEQUENCE [LARGE SCALE GENOMIC DNA]</scope>
</reference>
<proteinExistence type="predicted"/>
<evidence type="ECO:0000313" key="2">
    <source>
        <dbReference type="Proteomes" id="UP000479000"/>
    </source>
</evidence>
<feature type="non-terminal residue" evidence="1">
    <location>
        <position position="162"/>
    </location>
</feature>
<dbReference type="AlphaFoldDB" id="A0A6H5G2R5"/>
<sequence>MKLNSFKCAYESRSYKLLEYGSGKTDIPLGKSARILPPTLPIPSTSWKKGRVGLGIQESIIPAYFRVVRLHPRGLSAPRRPHRADGQGISPPYKSHKFWSNHKNKDTVQKPVEFFVNSWHSQLSDIKLTYKVVKTCQKADVMRLVVEAQPVVIGNGLSTSDT</sequence>
<name>A0A6H5G2R5_9HEMI</name>
<protein>
    <submittedName>
        <fullName evidence="1">Uncharacterized protein</fullName>
    </submittedName>
</protein>
<evidence type="ECO:0000313" key="1">
    <source>
        <dbReference type="EMBL" id="CAA9996220.1"/>
    </source>
</evidence>
<dbReference type="EMBL" id="CADCXU010004473">
    <property type="protein sequence ID" value="CAA9996220.1"/>
    <property type="molecule type" value="Genomic_DNA"/>
</dbReference>
<gene>
    <name evidence="1" type="ORF">NTEN_LOCUS2799</name>
</gene>
<dbReference type="Proteomes" id="UP000479000">
    <property type="component" value="Unassembled WGS sequence"/>
</dbReference>
<organism evidence="1 2">
    <name type="scientific">Nesidiocoris tenuis</name>
    <dbReference type="NCBI Taxonomy" id="355587"/>
    <lineage>
        <taxon>Eukaryota</taxon>
        <taxon>Metazoa</taxon>
        <taxon>Ecdysozoa</taxon>
        <taxon>Arthropoda</taxon>
        <taxon>Hexapoda</taxon>
        <taxon>Insecta</taxon>
        <taxon>Pterygota</taxon>
        <taxon>Neoptera</taxon>
        <taxon>Paraneoptera</taxon>
        <taxon>Hemiptera</taxon>
        <taxon>Heteroptera</taxon>
        <taxon>Panheteroptera</taxon>
        <taxon>Cimicomorpha</taxon>
        <taxon>Miridae</taxon>
        <taxon>Dicyphina</taxon>
        <taxon>Nesidiocoris</taxon>
    </lineage>
</organism>
<keyword evidence="2" id="KW-1185">Reference proteome</keyword>